<feature type="domain" description="Fibronectin type-III" evidence="2">
    <location>
        <begin position="56"/>
        <end position="141"/>
    </location>
</feature>
<dbReference type="CDD" id="cd00063">
    <property type="entry name" value="FN3"/>
    <property type="match status" value="1"/>
</dbReference>
<keyword evidence="1" id="KW-1133">Transmembrane helix</keyword>
<dbReference type="InterPro" id="IPR036116">
    <property type="entry name" value="FN3_sf"/>
</dbReference>
<protein>
    <submittedName>
        <fullName evidence="3">Fibronectin type III domain-containing protein</fullName>
    </submittedName>
</protein>
<comment type="caution">
    <text evidence="3">The sequence shown here is derived from an EMBL/GenBank/DDBJ whole genome shotgun (WGS) entry which is preliminary data.</text>
</comment>
<evidence type="ECO:0000256" key="1">
    <source>
        <dbReference type="SAM" id="Phobius"/>
    </source>
</evidence>
<dbReference type="EMBL" id="VYDA01000105">
    <property type="protein sequence ID" value="MYH60737.1"/>
    <property type="molecule type" value="Genomic_DNA"/>
</dbReference>
<dbReference type="PROSITE" id="PS50853">
    <property type="entry name" value="FN3"/>
    <property type="match status" value="1"/>
</dbReference>
<feature type="non-terminal residue" evidence="3">
    <location>
        <position position="141"/>
    </location>
</feature>
<dbReference type="InterPro" id="IPR013783">
    <property type="entry name" value="Ig-like_fold"/>
</dbReference>
<feature type="transmembrane region" description="Helical" evidence="1">
    <location>
        <begin position="7"/>
        <end position="26"/>
    </location>
</feature>
<gene>
    <name evidence="3" type="ORF">F4148_02885</name>
</gene>
<keyword evidence="1" id="KW-0472">Membrane</keyword>
<reference evidence="3" key="1">
    <citation type="submission" date="2019-09" db="EMBL/GenBank/DDBJ databases">
        <title>Characterisation of the sponge microbiome using genome-centric metagenomics.</title>
        <authorList>
            <person name="Engelberts J.P."/>
            <person name="Robbins S.J."/>
            <person name="De Goeij J.M."/>
            <person name="Aranda M."/>
            <person name="Bell S.C."/>
            <person name="Webster N.S."/>
        </authorList>
    </citation>
    <scope>NUCLEOTIDE SEQUENCE</scope>
    <source>
        <strain evidence="3">SB0675_bin_29</strain>
    </source>
</reference>
<evidence type="ECO:0000313" key="3">
    <source>
        <dbReference type="EMBL" id="MYH60737.1"/>
    </source>
</evidence>
<keyword evidence="1" id="KW-0812">Transmembrane</keyword>
<dbReference type="Gene3D" id="2.60.40.10">
    <property type="entry name" value="Immunoglobulins"/>
    <property type="match status" value="1"/>
</dbReference>
<organism evidence="3">
    <name type="scientific">Caldilineaceae bacterium SB0675_bin_29</name>
    <dbReference type="NCBI Taxonomy" id="2605266"/>
    <lineage>
        <taxon>Bacteria</taxon>
        <taxon>Bacillati</taxon>
        <taxon>Chloroflexota</taxon>
        <taxon>Caldilineae</taxon>
        <taxon>Caldilineales</taxon>
        <taxon>Caldilineaceae</taxon>
    </lineage>
</organism>
<evidence type="ECO:0000259" key="2">
    <source>
        <dbReference type="PROSITE" id="PS50853"/>
    </source>
</evidence>
<accession>A0A6B1FXE9</accession>
<name>A0A6B1FXE9_9CHLR</name>
<dbReference type="AlphaFoldDB" id="A0A6B1FXE9"/>
<dbReference type="SUPFAM" id="SSF49265">
    <property type="entry name" value="Fibronectin type III"/>
    <property type="match status" value="1"/>
</dbReference>
<dbReference type="InterPro" id="IPR003961">
    <property type="entry name" value="FN3_dom"/>
</dbReference>
<sequence length="141" mass="14688">MKSIIRILSLSALVLVGLIAALYFALPSNQFNISFPTSAEPGIGTPSPLGSSHGNHIAPPVLSATAAANQITVSWQAVTGASTYEIWARTSDGDWSQVDGGALTGASTSFTHDQLTAGTLYYYTGRTVPTSGEKSTWAPQT</sequence>
<proteinExistence type="predicted"/>